<comment type="caution">
    <text evidence="1">The sequence shown here is derived from an EMBL/GenBank/DDBJ whole genome shotgun (WGS) entry which is preliminary data.</text>
</comment>
<dbReference type="InterPro" id="IPR052891">
    <property type="entry name" value="DNA-3mA_glycosylase"/>
</dbReference>
<accession>A0A099L2W2</accession>
<dbReference type="Proteomes" id="UP000029868">
    <property type="component" value="Unassembled WGS sequence"/>
</dbReference>
<evidence type="ECO:0000313" key="1">
    <source>
        <dbReference type="EMBL" id="KGJ96795.1"/>
    </source>
</evidence>
<reference evidence="1 2" key="1">
    <citation type="submission" date="2014-08" db="EMBL/GenBank/DDBJ databases">
        <title>Genomic and Phenotypic Diversity of Colwellia psychrerythraea strains from Disparate Marine Basins.</title>
        <authorList>
            <person name="Techtmann S.M."/>
            <person name="Stelling S.C."/>
            <person name="Utturkar S.M."/>
            <person name="Alshibli N."/>
            <person name="Harris A."/>
            <person name="Brown S.D."/>
            <person name="Hazen T.C."/>
        </authorList>
    </citation>
    <scope>NUCLEOTIDE SEQUENCE [LARGE SCALE GENOMIC DNA]</scope>
    <source>
        <strain evidence="1 2">GAB14E</strain>
    </source>
</reference>
<proteinExistence type="predicted"/>
<dbReference type="AlphaFoldDB" id="A0A099L2W2"/>
<dbReference type="SUPFAM" id="SSF48150">
    <property type="entry name" value="DNA-glycosylase"/>
    <property type="match status" value="1"/>
</dbReference>
<gene>
    <name evidence="1" type="ORF">GAB14E_1671</name>
</gene>
<name>A0A099L2W2_COLPS</name>
<dbReference type="RefSeq" id="WP_033080974.1">
    <property type="nucleotide sequence ID" value="NZ_JQEC01000006.1"/>
</dbReference>
<dbReference type="PATRIC" id="fig|28229.3.peg.839"/>
<evidence type="ECO:0000313" key="2">
    <source>
        <dbReference type="Proteomes" id="UP000029868"/>
    </source>
</evidence>
<protein>
    <submittedName>
        <fullName evidence="1">Methyladenine glycosylase</fullName>
    </submittedName>
</protein>
<dbReference type="InterPro" id="IPR011257">
    <property type="entry name" value="DNA_glycosylase"/>
</dbReference>
<organism evidence="1 2">
    <name type="scientific">Colwellia psychrerythraea</name>
    <name type="common">Vibrio psychroerythus</name>
    <dbReference type="NCBI Taxonomy" id="28229"/>
    <lineage>
        <taxon>Bacteria</taxon>
        <taxon>Pseudomonadati</taxon>
        <taxon>Pseudomonadota</taxon>
        <taxon>Gammaproteobacteria</taxon>
        <taxon>Alteromonadales</taxon>
        <taxon>Colwelliaceae</taxon>
        <taxon>Colwellia</taxon>
    </lineage>
</organism>
<dbReference type="Pfam" id="PF03352">
    <property type="entry name" value="Adenine_glyco"/>
    <property type="match status" value="1"/>
</dbReference>
<dbReference type="EMBL" id="JQEC01000006">
    <property type="protein sequence ID" value="KGJ96795.1"/>
    <property type="molecule type" value="Genomic_DNA"/>
</dbReference>
<dbReference type="InterPro" id="IPR005019">
    <property type="entry name" value="Adenine_glyco"/>
</dbReference>
<sequence length="245" mass="27932">MSLNKPETFKAIFDRAAERKGGTSALHALLGKKIIGKQLLDDTAAQQSITELGDDRILAAFTKQIFKSGFVWRVVENKWPDFEEHFFNFNIEKMLMMPEEMLERKAADPKIIRNYNKVKTIKANAQMMFDITVDKNISFAQFIYDWPCEDIIGLWAYLKKNGQRLGGNTGPYALRLLGKDTFILSSDVEAYLRAQQIIDGGLQSKKSLTAIQMYFNELQKKSGYSLTQLSRLIAFSCGDNYVQVD</sequence>
<dbReference type="PANTHER" id="PTHR30037">
    <property type="entry name" value="DNA-3-METHYLADENINE GLYCOSYLASE 1"/>
    <property type="match status" value="1"/>
</dbReference>
<dbReference type="GO" id="GO:0008725">
    <property type="term" value="F:DNA-3-methyladenine glycosylase activity"/>
    <property type="evidence" value="ECO:0007669"/>
    <property type="project" value="InterPro"/>
</dbReference>
<dbReference type="GO" id="GO:0006284">
    <property type="term" value="P:base-excision repair"/>
    <property type="evidence" value="ECO:0007669"/>
    <property type="project" value="InterPro"/>
</dbReference>
<dbReference type="PANTHER" id="PTHR30037:SF3">
    <property type="entry name" value="BLR0857 PROTEIN"/>
    <property type="match status" value="1"/>
</dbReference>
<dbReference type="Gene3D" id="1.10.340.30">
    <property type="entry name" value="Hypothetical protein, domain 2"/>
    <property type="match status" value="1"/>
</dbReference>
<dbReference type="OrthoDB" id="9795156at2"/>